<dbReference type="KEGG" id="rop:ROP_pROB02-00420"/>
<dbReference type="GO" id="GO:0004497">
    <property type="term" value="F:monooxygenase activity"/>
    <property type="evidence" value="ECO:0007669"/>
    <property type="project" value="InterPro"/>
</dbReference>
<dbReference type="PANTHER" id="PTHR24305:SF166">
    <property type="entry name" value="CYTOCHROME P450 12A4, MITOCHONDRIAL-RELATED"/>
    <property type="match status" value="1"/>
</dbReference>
<proteinExistence type="inferred from homology"/>
<keyword evidence="2" id="KW-0614">Plasmid</keyword>
<name>C1BDK2_RHOOB</name>
<dbReference type="InterPro" id="IPR050121">
    <property type="entry name" value="Cytochrome_P450_monoxygenase"/>
</dbReference>
<dbReference type="SUPFAM" id="SSF48264">
    <property type="entry name" value="Cytochrome P450"/>
    <property type="match status" value="1"/>
</dbReference>
<accession>C1BDK2</accession>
<dbReference type="EMBL" id="AP011117">
    <property type="protein sequence ID" value="BAH47055.1"/>
    <property type="molecule type" value="Genomic_DNA"/>
</dbReference>
<gene>
    <name evidence="2" type="ordered locus">ROP_pROB02-00420</name>
</gene>
<dbReference type="RefSeq" id="WP_012687095.1">
    <property type="nucleotide sequence ID" value="NC_012521.1"/>
</dbReference>
<protein>
    <submittedName>
        <fullName evidence="2">Putative cytochrome P450</fullName>
    </submittedName>
</protein>
<evidence type="ECO:0000256" key="1">
    <source>
        <dbReference type="ARBA" id="ARBA00010617"/>
    </source>
</evidence>
<dbReference type="Gene3D" id="1.10.630.10">
    <property type="entry name" value="Cytochrome P450"/>
    <property type="match status" value="1"/>
</dbReference>
<dbReference type="AlphaFoldDB" id="C1BDK2"/>
<dbReference type="GO" id="GO:0020037">
    <property type="term" value="F:heme binding"/>
    <property type="evidence" value="ECO:0007669"/>
    <property type="project" value="InterPro"/>
</dbReference>
<evidence type="ECO:0000313" key="3">
    <source>
        <dbReference type="Proteomes" id="UP000002212"/>
    </source>
</evidence>
<dbReference type="Proteomes" id="UP000002212">
    <property type="component" value="Plasmid pROB02"/>
</dbReference>
<evidence type="ECO:0000313" key="2">
    <source>
        <dbReference type="EMBL" id="BAH47055.1"/>
    </source>
</evidence>
<dbReference type="HOGENOM" id="CLU_2248031_0_0_11"/>
<dbReference type="PANTHER" id="PTHR24305">
    <property type="entry name" value="CYTOCHROME P450"/>
    <property type="match status" value="1"/>
</dbReference>
<reference evidence="2 3" key="1">
    <citation type="journal article" date="2005" name="J. Biosci. Bioeng.">
        <title>Isolation and characterization of benzene-tolerant Rhodococcus opacus strains.</title>
        <authorList>
            <person name="Na K.S."/>
            <person name="Kuroda A."/>
            <person name="Takiguchi N."/>
            <person name="Ikeda T."/>
            <person name="Ohtake H."/>
            <person name="Kato J."/>
        </authorList>
    </citation>
    <scope>NUCLEOTIDE SEQUENCE [LARGE SCALE GENOMIC DNA]</scope>
    <source>
        <strain evidence="2 3">B4</strain>
        <plasmid evidence="2">pROB02</plasmid>
    </source>
</reference>
<reference evidence="2 3" key="2">
    <citation type="submission" date="2009-03" db="EMBL/GenBank/DDBJ databases">
        <title>Comparison of the complete genome sequences of Rhodococcus erythropolis PR4 and Rhodococcus opacus B4.</title>
        <authorList>
            <person name="Takarada H."/>
            <person name="Sekine M."/>
            <person name="Hosoyama A."/>
            <person name="Yamada R."/>
            <person name="Fujisawa T."/>
            <person name="Omata S."/>
            <person name="Shimizu A."/>
            <person name="Tsukatani N."/>
            <person name="Tanikawa S."/>
            <person name="Fujita N."/>
            <person name="Harayama S."/>
        </authorList>
    </citation>
    <scope>NUCLEOTIDE SEQUENCE [LARGE SCALE GENOMIC DNA]</scope>
    <source>
        <strain evidence="2 3">B4</strain>
        <plasmid evidence="2 3">pROB02</plasmid>
    </source>
</reference>
<dbReference type="InterPro" id="IPR036396">
    <property type="entry name" value="Cyt_P450_sf"/>
</dbReference>
<comment type="similarity">
    <text evidence="1">Belongs to the cytochrome P450 family.</text>
</comment>
<dbReference type="GO" id="GO:0005506">
    <property type="term" value="F:iron ion binding"/>
    <property type="evidence" value="ECO:0007669"/>
    <property type="project" value="InterPro"/>
</dbReference>
<organism evidence="2 3">
    <name type="scientific">Rhodococcus opacus (strain B4)</name>
    <dbReference type="NCBI Taxonomy" id="632772"/>
    <lineage>
        <taxon>Bacteria</taxon>
        <taxon>Bacillati</taxon>
        <taxon>Actinomycetota</taxon>
        <taxon>Actinomycetes</taxon>
        <taxon>Mycobacteriales</taxon>
        <taxon>Nocardiaceae</taxon>
        <taxon>Rhodococcus</taxon>
    </lineage>
</organism>
<dbReference type="InterPro" id="IPR001128">
    <property type="entry name" value="Cyt_P450"/>
</dbReference>
<sequence length="104" mass="12123">MHYLATNPEIAAKARPELDERWPTGDVTAIRYEDVARLRYLRRVVDETLCLWPIAPGYFRETKEETVIGGKYRFAPGDWVFVLTLQAHRDPVWGPDAEKFDCVR</sequence>
<geneLocation type="plasmid" evidence="2 3">
    <name>pROB02</name>
</geneLocation>
<dbReference type="Pfam" id="PF00067">
    <property type="entry name" value="p450"/>
    <property type="match status" value="1"/>
</dbReference>
<dbReference type="GO" id="GO:0016705">
    <property type="term" value="F:oxidoreductase activity, acting on paired donors, with incorporation or reduction of molecular oxygen"/>
    <property type="evidence" value="ECO:0007669"/>
    <property type="project" value="InterPro"/>
</dbReference>